<dbReference type="STRING" id="697329.Rumal_2944"/>
<feature type="domain" description="DUF8091" evidence="1">
    <location>
        <begin position="28"/>
        <end position="172"/>
    </location>
</feature>
<accession>E6UJ62</accession>
<dbReference type="Proteomes" id="UP000006919">
    <property type="component" value="Chromosome"/>
</dbReference>
<dbReference type="eggNOG" id="ENOG502ZJ9G">
    <property type="taxonomic scope" value="Bacteria"/>
</dbReference>
<protein>
    <recommendedName>
        <fullName evidence="1">DUF8091 domain-containing protein</fullName>
    </recommendedName>
</protein>
<dbReference type="AlphaFoldDB" id="E6UJ62"/>
<proteinExistence type="predicted"/>
<dbReference type="Pfam" id="PF26351">
    <property type="entry name" value="DUF8091"/>
    <property type="match status" value="1"/>
</dbReference>
<reference evidence="2 3" key="1">
    <citation type="journal article" date="2011" name="J. Bacteriol.">
        <title>Complete genome of the cellulolytic ruminal bacterium Ruminococcus albus 7.</title>
        <authorList>
            <person name="Suen G."/>
            <person name="Stevenson D.M."/>
            <person name="Bruce D.C."/>
            <person name="Chertkov O."/>
            <person name="Copeland A."/>
            <person name="Cheng J.F."/>
            <person name="Detter C."/>
            <person name="Detter J.C."/>
            <person name="Goodwin L.A."/>
            <person name="Han C.S."/>
            <person name="Hauser L.J."/>
            <person name="Ivanova N.N."/>
            <person name="Kyrpides N.C."/>
            <person name="Land M.L."/>
            <person name="Lapidus A."/>
            <person name="Lucas S."/>
            <person name="Ovchinnikova G."/>
            <person name="Pitluck S."/>
            <person name="Tapia R."/>
            <person name="Woyke T."/>
            <person name="Boyum J."/>
            <person name="Mead D."/>
            <person name="Weimer P.J."/>
        </authorList>
    </citation>
    <scope>NUCLEOTIDE SEQUENCE [LARGE SCALE GENOMIC DNA]</scope>
    <source>
        <strain evidence="3">ATCC 27210 / DSM 20455 / JCM 14654 / NCDO 2250 / 7</strain>
    </source>
</reference>
<dbReference type="KEGG" id="ral:Rumal_2944"/>
<dbReference type="HOGENOM" id="CLU_092314_0_0_9"/>
<evidence type="ECO:0000313" key="3">
    <source>
        <dbReference type="Proteomes" id="UP000006919"/>
    </source>
</evidence>
<name>E6UJ62_RUMA7</name>
<sequence precursor="true">MDKLRFAAARKKLLDEHRRDGIGTLSEKTLHAVLKEYYGGGDESKEIPIGGFVADAVSEDGVIEIQTRALYRLERKLEAFLPLCRVTVVYPIEERKYLMAIDPESGELISRRLSPKKQNVWHGIAELYGIRKYLKDENITVRFPVLTVEETRIPAAGRRVKKLDKLPVDMTDEIVISCPGDIMPLLPDGLPESFTSAEFAKLCRVNKDTAGKCIRTLAVLDIISECGKRSRSKLWKLTNNDRTEEQE</sequence>
<evidence type="ECO:0000259" key="1">
    <source>
        <dbReference type="Pfam" id="PF26351"/>
    </source>
</evidence>
<organism evidence="2 3">
    <name type="scientific">Ruminococcus albus (strain ATCC 27210 / DSM 20455 / JCM 14654 / NCDO 2250 / 7)</name>
    <dbReference type="NCBI Taxonomy" id="697329"/>
    <lineage>
        <taxon>Bacteria</taxon>
        <taxon>Bacillati</taxon>
        <taxon>Bacillota</taxon>
        <taxon>Clostridia</taxon>
        <taxon>Eubacteriales</taxon>
        <taxon>Oscillospiraceae</taxon>
        <taxon>Ruminococcus</taxon>
    </lineage>
</organism>
<dbReference type="RefSeq" id="WP_013499519.1">
    <property type="nucleotide sequence ID" value="NC_014833.1"/>
</dbReference>
<dbReference type="EMBL" id="CP002403">
    <property type="protein sequence ID" value="ADU23410.1"/>
    <property type="molecule type" value="Genomic_DNA"/>
</dbReference>
<evidence type="ECO:0000313" key="2">
    <source>
        <dbReference type="EMBL" id="ADU23410.1"/>
    </source>
</evidence>
<dbReference type="InterPro" id="IPR058404">
    <property type="entry name" value="DUF8091"/>
</dbReference>
<gene>
    <name evidence="2" type="ordered locus">Rumal_2944</name>
</gene>
<dbReference type="OrthoDB" id="9778820at2"/>